<name>A0A2U2BAT7_9BACT</name>
<evidence type="ECO:0008006" key="5">
    <source>
        <dbReference type="Google" id="ProtNLM"/>
    </source>
</evidence>
<organism evidence="3 4">
    <name type="scientific">Marinilabilia rubra</name>
    <dbReference type="NCBI Taxonomy" id="2162893"/>
    <lineage>
        <taxon>Bacteria</taxon>
        <taxon>Pseudomonadati</taxon>
        <taxon>Bacteroidota</taxon>
        <taxon>Bacteroidia</taxon>
        <taxon>Marinilabiliales</taxon>
        <taxon>Marinilabiliaceae</taxon>
        <taxon>Marinilabilia</taxon>
    </lineage>
</organism>
<sequence>MFRYAKYWLKTENINLETSINFANINHIKKGLNMKKIIILFIALVMMFSCTNSKENSQGENFSKNVNQVASTIVDDSDKLQFFNNEVQSLNVAFQLFEVGSVKPKGWILDMMQNDLNKGIVGALADLYPGIKADDLYNTARRGGMEDIPEMGDLVLTGEAWEKSIMWWNAETIGNWWDGFVRHAFLTDNDIAIQQTHAIINNLLASQDEDGYIGIYKPNLRYQHEGSNGELWAQTTAFRTMLAYYEFTHKQEVLNAVERAMELTMKNYGEEGKNPFDLKDEFGGVTHGLMLTDVCETLFRITGKIKYQAYATYLYKAFSTFSINRSFNDLRYPFLTEKEAMFQGHGVHTYEHIRSMVNAYYNTGYPELKTAYHNMLHKLEPCILPSGAGHGDEWILELSADPDKTATEYCTMLELRNSYGSLIQKTGQIQFADAAEKLTYNGMLGFRNEDGTAITYSKFDNCYVLDGQHHNHGETKPEPRYKYSPTHSEPAVCCVPNYGRNLTYFLNQMYMRSEDGIAILMYGPSELTTEINSTQVSIAQETNYPWTNTITFKIKTTQPAVFTLKLRKPQWSESLEFSNIDEVKLEGDFYVITKEWQPEDSFLVTFNNPIQTKTAGNNEVFIQKGPLVYALEIPHTEKAIKYYNKPNFKDYYCYPEAQTYKNLVLTENSEFTTSDSEKLQGNFYDANKQTMIEATLVPMGKTVLRRVTFPKKSN</sequence>
<dbReference type="GO" id="GO:0005975">
    <property type="term" value="P:carbohydrate metabolic process"/>
    <property type="evidence" value="ECO:0007669"/>
    <property type="project" value="InterPro"/>
</dbReference>
<dbReference type="AlphaFoldDB" id="A0A2U2BAT7"/>
<dbReference type="InterPro" id="IPR049174">
    <property type="entry name" value="Beta-AFase-like"/>
</dbReference>
<evidence type="ECO:0000313" key="3">
    <source>
        <dbReference type="EMBL" id="PWE00182.1"/>
    </source>
</evidence>
<dbReference type="PANTHER" id="PTHR43465:SF2">
    <property type="entry name" value="DUF1680 DOMAIN PROTEIN (AFU_ORTHOLOGUE AFUA_1G08910)"/>
    <property type="match status" value="1"/>
</dbReference>
<dbReference type="Pfam" id="PF07944">
    <property type="entry name" value="Beta-AFase-like_GH127_cat"/>
    <property type="match status" value="1"/>
</dbReference>
<accession>A0A2U2BAT7</accession>
<evidence type="ECO:0000259" key="2">
    <source>
        <dbReference type="Pfam" id="PF20736"/>
    </source>
</evidence>
<dbReference type="InterPro" id="IPR008928">
    <property type="entry name" value="6-hairpin_glycosidase_sf"/>
</dbReference>
<comment type="caution">
    <text evidence="3">The sequence shown here is derived from an EMBL/GenBank/DDBJ whole genome shotgun (WGS) entry which is preliminary data.</text>
</comment>
<dbReference type="SUPFAM" id="SSF48208">
    <property type="entry name" value="Six-hairpin glycosidases"/>
    <property type="match status" value="1"/>
</dbReference>
<feature type="domain" description="Non-reducing end beta-L-arabinofuranosidase-like GH127 middle" evidence="2">
    <location>
        <begin position="517"/>
        <end position="605"/>
    </location>
</feature>
<feature type="domain" description="Non-reducing end beta-L-arabinofuranosidase-like GH127 catalytic" evidence="1">
    <location>
        <begin position="160"/>
        <end position="505"/>
    </location>
</feature>
<evidence type="ECO:0000259" key="1">
    <source>
        <dbReference type="Pfam" id="PF07944"/>
    </source>
</evidence>
<dbReference type="EMBL" id="QEWP01000004">
    <property type="protein sequence ID" value="PWE00182.1"/>
    <property type="molecule type" value="Genomic_DNA"/>
</dbReference>
<evidence type="ECO:0000313" key="4">
    <source>
        <dbReference type="Proteomes" id="UP000244956"/>
    </source>
</evidence>
<dbReference type="InterPro" id="IPR012878">
    <property type="entry name" value="Beta-AFase-like_GH127_cat"/>
</dbReference>
<protein>
    <recommendedName>
        <fullName evidence="5">Glycosyl hydrolase</fullName>
    </recommendedName>
</protein>
<proteinExistence type="predicted"/>
<dbReference type="InterPro" id="IPR049046">
    <property type="entry name" value="Beta-AFase-like_GH127_middle"/>
</dbReference>
<dbReference type="Pfam" id="PF20736">
    <property type="entry name" value="Glyco_hydro127M"/>
    <property type="match status" value="1"/>
</dbReference>
<reference evidence="3 4" key="1">
    <citation type="submission" date="2018-05" db="EMBL/GenBank/DDBJ databases">
        <title>Marinilabilia rubrum sp. nov., isolated from saltern sediment.</title>
        <authorList>
            <person name="Zhang R."/>
        </authorList>
    </citation>
    <scope>NUCLEOTIDE SEQUENCE [LARGE SCALE GENOMIC DNA]</scope>
    <source>
        <strain evidence="3 4">WTE16</strain>
    </source>
</reference>
<keyword evidence="4" id="KW-1185">Reference proteome</keyword>
<gene>
    <name evidence="3" type="ORF">DDZ16_07460</name>
</gene>
<dbReference type="Proteomes" id="UP000244956">
    <property type="component" value="Unassembled WGS sequence"/>
</dbReference>
<dbReference type="PANTHER" id="PTHR43465">
    <property type="entry name" value="DUF1680 DOMAIN PROTEIN (AFU_ORTHOLOGUE AFUA_1G08910)"/>
    <property type="match status" value="1"/>
</dbReference>